<name>A0A8E2IUE8_9MYCO</name>
<dbReference type="PANTHER" id="PTHR43877">
    <property type="entry name" value="AMINOALKYLPHOSPHONATE N-ACETYLTRANSFERASE-RELATED-RELATED"/>
    <property type="match status" value="1"/>
</dbReference>
<feature type="domain" description="N-acetyltransferase" evidence="3">
    <location>
        <begin position="30"/>
        <end position="194"/>
    </location>
</feature>
<organism evidence="4 5">
    <name type="scientific">Mycobacterium persicum</name>
    <dbReference type="NCBI Taxonomy" id="1487726"/>
    <lineage>
        <taxon>Bacteria</taxon>
        <taxon>Bacillati</taxon>
        <taxon>Actinomycetota</taxon>
        <taxon>Actinomycetes</taxon>
        <taxon>Mycobacteriales</taxon>
        <taxon>Mycobacteriaceae</taxon>
        <taxon>Mycobacterium</taxon>
    </lineage>
</organism>
<proteinExistence type="predicted"/>
<dbReference type="OrthoDB" id="143110at2"/>
<comment type="caution">
    <text evidence="4">The sequence shown here is derived from an EMBL/GenBank/DDBJ whole genome shotgun (WGS) entry which is preliminary data.</text>
</comment>
<dbReference type="InterPro" id="IPR050832">
    <property type="entry name" value="Bact_Acetyltransf"/>
</dbReference>
<keyword evidence="2" id="KW-0012">Acyltransferase</keyword>
<gene>
    <name evidence="4" type="ORF">B4U45_25340</name>
</gene>
<dbReference type="GeneID" id="66600739"/>
<evidence type="ECO:0000256" key="2">
    <source>
        <dbReference type="ARBA" id="ARBA00023315"/>
    </source>
</evidence>
<accession>A0A8E2IUE8</accession>
<dbReference type="SUPFAM" id="SSF55729">
    <property type="entry name" value="Acyl-CoA N-acyltransferases (Nat)"/>
    <property type="match status" value="1"/>
</dbReference>
<dbReference type="RefSeq" id="WP_082275714.1">
    <property type="nucleotide sequence ID" value="NZ_LWCM01000162.1"/>
</dbReference>
<dbReference type="Pfam" id="PF00583">
    <property type="entry name" value="Acetyltransf_1"/>
    <property type="match status" value="1"/>
</dbReference>
<evidence type="ECO:0000313" key="4">
    <source>
        <dbReference type="EMBL" id="ORC09430.1"/>
    </source>
</evidence>
<dbReference type="GO" id="GO:0016747">
    <property type="term" value="F:acyltransferase activity, transferring groups other than amino-acyl groups"/>
    <property type="evidence" value="ECO:0007669"/>
    <property type="project" value="InterPro"/>
</dbReference>
<reference evidence="4 5" key="1">
    <citation type="submission" date="2017-02" db="EMBL/GenBank/DDBJ databases">
        <title>Mycobacterium kansasii genomes.</title>
        <authorList>
            <person name="Borowka P."/>
            <person name="Strapagiel D."/>
            <person name="Marciniak B."/>
            <person name="Lach J."/>
            <person name="Bakula Z."/>
            <person name="Van Ingen J."/>
            <person name="Safianowska A."/>
            <person name="Brzostek A."/>
            <person name="Dziadek J."/>
            <person name="Jagielski T."/>
        </authorList>
    </citation>
    <scope>NUCLEOTIDE SEQUENCE [LARGE SCALE GENOMIC DNA]</scope>
    <source>
        <strain evidence="4 5">12MK</strain>
    </source>
</reference>
<evidence type="ECO:0000259" key="3">
    <source>
        <dbReference type="PROSITE" id="PS51186"/>
    </source>
</evidence>
<dbReference type="EMBL" id="MWQA01000001">
    <property type="protein sequence ID" value="ORC09430.1"/>
    <property type="molecule type" value="Genomic_DNA"/>
</dbReference>
<evidence type="ECO:0000256" key="1">
    <source>
        <dbReference type="ARBA" id="ARBA00022679"/>
    </source>
</evidence>
<protein>
    <submittedName>
        <fullName evidence="4">GNAT family N-acetyltransferase</fullName>
    </submittedName>
</protein>
<sequence length="219" mass="23321">MPTVTRSPLSCCWTARPASTSPSGTCDLNVQITPTDPADAAELAAVAAQTFPLACPPSVAPQHIASFIDANLSAPRFAEYLTDPGRAILAARDQGRIVGYAMLVRGADRDDSAELSKLYVIPDFHGKGVSSSLMNAVLSTAAGWGVPRVWLGVNRKNVRAQRFYLKNGFIVSGARTFQLGDHQEHDYVMSRPVTGRSALTGVTWPADTSSGSHQPASPR</sequence>
<dbReference type="Proteomes" id="UP000192335">
    <property type="component" value="Unassembled WGS sequence"/>
</dbReference>
<dbReference type="AlphaFoldDB" id="A0A8E2IUE8"/>
<dbReference type="CDD" id="cd04301">
    <property type="entry name" value="NAT_SF"/>
    <property type="match status" value="1"/>
</dbReference>
<dbReference type="InterPro" id="IPR000182">
    <property type="entry name" value="GNAT_dom"/>
</dbReference>
<dbReference type="PROSITE" id="PS51186">
    <property type="entry name" value="GNAT"/>
    <property type="match status" value="1"/>
</dbReference>
<keyword evidence="1" id="KW-0808">Transferase</keyword>
<evidence type="ECO:0000313" key="5">
    <source>
        <dbReference type="Proteomes" id="UP000192335"/>
    </source>
</evidence>
<dbReference type="InterPro" id="IPR016181">
    <property type="entry name" value="Acyl_CoA_acyltransferase"/>
</dbReference>
<dbReference type="Gene3D" id="3.40.630.30">
    <property type="match status" value="1"/>
</dbReference>